<organism evidence="1 2">
    <name type="scientific">Racocetra fulgida</name>
    <dbReference type="NCBI Taxonomy" id="60492"/>
    <lineage>
        <taxon>Eukaryota</taxon>
        <taxon>Fungi</taxon>
        <taxon>Fungi incertae sedis</taxon>
        <taxon>Mucoromycota</taxon>
        <taxon>Glomeromycotina</taxon>
        <taxon>Glomeromycetes</taxon>
        <taxon>Diversisporales</taxon>
        <taxon>Gigasporaceae</taxon>
        <taxon>Racocetra</taxon>
    </lineage>
</organism>
<evidence type="ECO:0000313" key="1">
    <source>
        <dbReference type="EMBL" id="CAG8796427.1"/>
    </source>
</evidence>
<feature type="non-terminal residue" evidence="1">
    <location>
        <position position="1"/>
    </location>
</feature>
<comment type="caution">
    <text evidence="1">The sequence shown here is derived from an EMBL/GenBank/DDBJ whole genome shotgun (WGS) entry which is preliminary data.</text>
</comment>
<protein>
    <submittedName>
        <fullName evidence="1">5542_t:CDS:1</fullName>
    </submittedName>
</protein>
<dbReference type="Proteomes" id="UP000789396">
    <property type="component" value="Unassembled WGS sequence"/>
</dbReference>
<gene>
    <name evidence="1" type="ORF">RFULGI_LOCUS17267</name>
</gene>
<dbReference type="EMBL" id="CAJVPZ010066759">
    <property type="protein sequence ID" value="CAG8796427.1"/>
    <property type="molecule type" value="Genomic_DNA"/>
</dbReference>
<evidence type="ECO:0000313" key="2">
    <source>
        <dbReference type="Proteomes" id="UP000789396"/>
    </source>
</evidence>
<reference evidence="1" key="1">
    <citation type="submission" date="2021-06" db="EMBL/GenBank/DDBJ databases">
        <authorList>
            <person name="Kallberg Y."/>
            <person name="Tangrot J."/>
            <person name="Rosling A."/>
        </authorList>
    </citation>
    <scope>NUCLEOTIDE SEQUENCE</scope>
    <source>
        <strain evidence="1">IN212</strain>
    </source>
</reference>
<proteinExistence type="predicted"/>
<name>A0A9N9JXF9_9GLOM</name>
<keyword evidence="2" id="KW-1185">Reference proteome</keyword>
<dbReference type="AlphaFoldDB" id="A0A9N9JXF9"/>
<feature type="non-terminal residue" evidence="1">
    <location>
        <position position="61"/>
    </location>
</feature>
<sequence>CLNIAYLNLYLTEKYQTINYIKFAEDFNFAPKKFHITAKTRSYNSEEPYLTISSDSRYNTK</sequence>
<accession>A0A9N9JXF9</accession>